<comment type="caution">
    <text evidence="1">The sequence shown here is derived from an EMBL/GenBank/DDBJ whole genome shotgun (WGS) entry which is preliminary data.</text>
</comment>
<dbReference type="Proteomes" id="UP001499851">
    <property type="component" value="Unassembled WGS sequence"/>
</dbReference>
<dbReference type="Pfam" id="PF06821">
    <property type="entry name" value="Ser_hydrolase"/>
    <property type="match status" value="1"/>
</dbReference>
<accession>A0ABN2H8B7</accession>
<dbReference type="InterPro" id="IPR010662">
    <property type="entry name" value="RBBP9/YdeN"/>
</dbReference>
<protein>
    <recommendedName>
        <fullName evidence="3">Alpha/beta hydrolase</fullName>
    </recommendedName>
</protein>
<organism evidence="1 2">
    <name type="scientific">Glycomyces endophyticus</name>
    <dbReference type="NCBI Taxonomy" id="480996"/>
    <lineage>
        <taxon>Bacteria</taxon>
        <taxon>Bacillati</taxon>
        <taxon>Actinomycetota</taxon>
        <taxon>Actinomycetes</taxon>
        <taxon>Glycomycetales</taxon>
        <taxon>Glycomycetaceae</taxon>
        <taxon>Glycomyces</taxon>
    </lineage>
</organism>
<evidence type="ECO:0000313" key="1">
    <source>
        <dbReference type="EMBL" id="GAA1683598.1"/>
    </source>
</evidence>
<name>A0ABN2H8B7_9ACTN</name>
<evidence type="ECO:0008006" key="3">
    <source>
        <dbReference type="Google" id="ProtNLM"/>
    </source>
</evidence>
<dbReference type="Gene3D" id="3.40.50.1820">
    <property type="entry name" value="alpha/beta hydrolase"/>
    <property type="match status" value="1"/>
</dbReference>
<keyword evidence="2" id="KW-1185">Reference proteome</keyword>
<gene>
    <name evidence="1" type="ORF">GCM10009830_33560</name>
</gene>
<proteinExistence type="predicted"/>
<dbReference type="EMBL" id="BAAAQF010000012">
    <property type="protein sequence ID" value="GAA1683598.1"/>
    <property type="molecule type" value="Genomic_DNA"/>
</dbReference>
<sequence>MENRRQGGHWQNELALDLRGRGEQVFYPQLPDTDRPSLEAWVEAVLAELELMRGEKVVVCHSLACTTWLHVSAAVPAAADRLLLVSPPGPGVFDWDVIAGFDPAALDLGRLKLAAATPRLACSDNDPYCPEGAEAVFGGPLGCDVDLLPGAGHITYDDGYGNWPSALAWCLDPAERLAHNR</sequence>
<evidence type="ECO:0000313" key="2">
    <source>
        <dbReference type="Proteomes" id="UP001499851"/>
    </source>
</evidence>
<reference evidence="1 2" key="1">
    <citation type="journal article" date="2019" name="Int. J. Syst. Evol. Microbiol.">
        <title>The Global Catalogue of Microorganisms (GCM) 10K type strain sequencing project: providing services to taxonomists for standard genome sequencing and annotation.</title>
        <authorList>
            <consortium name="The Broad Institute Genomics Platform"/>
            <consortium name="The Broad Institute Genome Sequencing Center for Infectious Disease"/>
            <person name="Wu L."/>
            <person name="Ma J."/>
        </authorList>
    </citation>
    <scope>NUCLEOTIDE SEQUENCE [LARGE SCALE GENOMIC DNA]</scope>
    <source>
        <strain evidence="1 2">JCM 16001</strain>
    </source>
</reference>
<dbReference type="SUPFAM" id="SSF53474">
    <property type="entry name" value="alpha/beta-Hydrolases"/>
    <property type="match status" value="1"/>
</dbReference>
<dbReference type="InterPro" id="IPR029058">
    <property type="entry name" value="AB_hydrolase_fold"/>
</dbReference>